<reference evidence="1 2" key="1">
    <citation type="submission" date="2019-01" db="EMBL/GenBank/DDBJ databases">
        <title>Muriicola soli sp. nov., isolated from soil.</title>
        <authorList>
            <person name="Kang H.J."/>
            <person name="Kim S.B."/>
        </authorList>
    </citation>
    <scope>NUCLEOTIDE SEQUENCE [LARGE SCALE GENOMIC DNA]</scope>
    <source>
        <strain evidence="1 2">MMS17-SY002</strain>
    </source>
</reference>
<name>A0A411EA97_9FLAO</name>
<dbReference type="OrthoDB" id="1523452at2"/>
<dbReference type="Proteomes" id="UP000290889">
    <property type="component" value="Chromosome"/>
</dbReference>
<evidence type="ECO:0000313" key="2">
    <source>
        <dbReference type="Proteomes" id="UP000290889"/>
    </source>
</evidence>
<dbReference type="InterPro" id="IPR014985">
    <property type="entry name" value="WbqC"/>
</dbReference>
<organism evidence="1 2">
    <name type="scientific">Muriicola soli</name>
    <dbReference type="NCBI Taxonomy" id="2507538"/>
    <lineage>
        <taxon>Bacteria</taxon>
        <taxon>Pseudomonadati</taxon>
        <taxon>Bacteroidota</taxon>
        <taxon>Flavobacteriia</taxon>
        <taxon>Flavobacteriales</taxon>
        <taxon>Flavobacteriaceae</taxon>
        <taxon>Muriicola</taxon>
    </lineage>
</organism>
<dbReference type="EMBL" id="CP035544">
    <property type="protein sequence ID" value="QBA64568.1"/>
    <property type="molecule type" value="Genomic_DNA"/>
</dbReference>
<keyword evidence="2" id="KW-1185">Reference proteome</keyword>
<evidence type="ECO:0000313" key="1">
    <source>
        <dbReference type="EMBL" id="QBA64568.1"/>
    </source>
</evidence>
<dbReference type="AlphaFoldDB" id="A0A411EA97"/>
<evidence type="ECO:0008006" key="3">
    <source>
        <dbReference type="Google" id="ProtNLM"/>
    </source>
</evidence>
<dbReference type="KEGG" id="mur:EQY75_08535"/>
<sequence length="208" mass="24428">MRCLLHPVYFPNIITMALLAQQQCVWEVMDYFEKQTFRNRTYISTDQGKQMLSIPISHVGGKKGKQYYREVETDNTYPWQRQHWRSLQTAYRSSPFFEYYEDDLAPLFQKAAASLLDHNIHCMEIVCSLLNLTLPTQKTTLYNPSPKEVRDMRFLVDAKRPAPIKMPVYTQVFTERNGFIENLSILDLLFNEGPNTLNYLQELNLTDA</sequence>
<proteinExistence type="predicted"/>
<accession>A0A411EA97</accession>
<dbReference type="Pfam" id="PF08889">
    <property type="entry name" value="WbqC"/>
    <property type="match status" value="2"/>
</dbReference>
<gene>
    <name evidence="1" type="ORF">EQY75_08535</name>
</gene>
<protein>
    <recommendedName>
        <fullName evidence="3">WbqC-like protein</fullName>
    </recommendedName>
</protein>